<dbReference type="AlphaFoldDB" id="A0A8H5I270"/>
<evidence type="ECO:0008006" key="4">
    <source>
        <dbReference type="Google" id="ProtNLM"/>
    </source>
</evidence>
<feature type="transmembrane region" description="Helical" evidence="1">
    <location>
        <begin position="40"/>
        <end position="66"/>
    </location>
</feature>
<dbReference type="OrthoDB" id="3364107at2759"/>
<evidence type="ECO:0000313" key="2">
    <source>
        <dbReference type="EMBL" id="KAF5393798.1"/>
    </source>
</evidence>
<name>A0A8H5I270_9AGAR</name>
<feature type="transmembrane region" description="Helical" evidence="1">
    <location>
        <begin position="78"/>
        <end position="100"/>
    </location>
</feature>
<dbReference type="Proteomes" id="UP000518752">
    <property type="component" value="Unassembled WGS sequence"/>
</dbReference>
<organism evidence="2 3">
    <name type="scientific">Collybiopsis confluens</name>
    <dbReference type="NCBI Taxonomy" id="2823264"/>
    <lineage>
        <taxon>Eukaryota</taxon>
        <taxon>Fungi</taxon>
        <taxon>Dikarya</taxon>
        <taxon>Basidiomycota</taxon>
        <taxon>Agaricomycotina</taxon>
        <taxon>Agaricomycetes</taxon>
        <taxon>Agaricomycetidae</taxon>
        <taxon>Agaricales</taxon>
        <taxon>Marasmiineae</taxon>
        <taxon>Omphalotaceae</taxon>
        <taxon>Collybiopsis</taxon>
    </lineage>
</organism>
<evidence type="ECO:0000313" key="3">
    <source>
        <dbReference type="Proteomes" id="UP000518752"/>
    </source>
</evidence>
<feature type="transmembrane region" description="Helical" evidence="1">
    <location>
        <begin position="132"/>
        <end position="151"/>
    </location>
</feature>
<reference evidence="2 3" key="1">
    <citation type="journal article" date="2020" name="ISME J.">
        <title>Uncovering the hidden diversity of litter-decomposition mechanisms in mushroom-forming fungi.</title>
        <authorList>
            <person name="Floudas D."/>
            <person name="Bentzer J."/>
            <person name="Ahren D."/>
            <person name="Johansson T."/>
            <person name="Persson P."/>
            <person name="Tunlid A."/>
        </authorList>
    </citation>
    <scope>NUCLEOTIDE SEQUENCE [LARGE SCALE GENOMIC DNA]</scope>
    <source>
        <strain evidence="2 3">CBS 406.79</strain>
    </source>
</reference>
<comment type="caution">
    <text evidence="2">The sequence shown here is derived from an EMBL/GenBank/DDBJ whole genome shotgun (WGS) entry which is preliminary data.</text>
</comment>
<dbReference type="EMBL" id="JAACJN010000001">
    <property type="protein sequence ID" value="KAF5393798.1"/>
    <property type="molecule type" value="Genomic_DNA"/>
</dbReference>
<keyword evidence="1" id="KW-1133">Transmembrane helix</keyword>
<keyword evidence="1" id="KW-0812">Transmembrane</keyword>
<sequence>MPFLPIMRLIVFVGTLVCSVIVLALSAHFTSTTTSVAHIYFPPVAVALFTALLSIITLSTMLGLEYTQNLKGTFTSKVLTEIVWIFILWTFWVSSAASLAEYQPVLEFDFLCEDGFFAGACQEYSAIEAFSFLPWFALLSYDITLFIHAILCHNRGVSPWFTPVQSLVVPPPSAAPNPQYPVDPQYPMGTGGPYVTNTTYPPQQQYPSMGVVQV</sequence>
<gene>
    <name evidence="2" type="ORF">D9757_000387</name>
</gene>
<proteinExistence type="predicted"/>
<evidence type="ECO:0000256" key="1">
    <source>
        <dbReference type="SAM" id="Phobius"/>
    </source>
</evidence>
<keyword evidence="1" id="KW-0472">Membrane</keyword>
<protein>
    <recommendedName>
        <fullName evidence="4">MARVEL domain-containing protein</fullName>
    </recommendedName>
</protein>
<accession>A0A8H5I270</accession>
<keyword evidence="3" id="KW-1185">Reference proteome</keyword>